<name>A0A388LGA4_CHABU</name>
<dbReference type="InterPro" id="IPR000477">
    <property type="entry name" value="RT_dom"/>
</dbReference>
<keyword evidence="3" id="KW-1185">Reference proteome</keyword>
<evidence type="ECO:0000259" key="1">
    <source>
        <dbReference type="Pfam" id="PF00078"/>
    </source>
</evidence>
<dbReference type="AlphaFoldDB" id="A0A388LGA4"/>
<dbReference type="Proteomes" id="UP000265515">
    <property type="component" value="Unassembled WGS sequence"/>
</dbReference>
<proteinExistence type="predicted"/>
<organism evidence="2 3">
    <name type="scientific">Chara braunii</name>
    <name type="common">Braun's stonewort</name>
    <dbReference type="NCBI Taxonomy" id="69332"/>
    <lineage>
        <taxon>Eukaryota</taxon>
        <taxon>Viridiplantae</taxon>
        <taxon>Streptophyta</taxon>
        <taxon>Charophyceae</taxon>
        <taxon>Charales</taxon>
        <taxon>Characeae</taxon>
        <taxon>Chara</taxon>
    </lineage>
</organism>
<evidence type="ECO:0000313" key="2">
    <source>
        <dbReference type="EMBL" id="GBG81321.1"/>
    </source>
</evidence>
<dbReference type="Pfam" id="PF00078">
    <property type="entry name" value="RVT_1"/>
    <property type="match status" value="1"/>
</dbReference>
<sequence length="344" mass="39606">MDHEQEWQLIKPHSETVVDWVDAGLRVISLKLDSSQITAFQRNKEEAELKARVEEAEKMMGLHPVSDLLWAEERKDRLQEWGGWQIREQERWIKILETKGIIISYRVTKETFRKLLPKNKSVQMKELRHPHQLGRPLATTNEEMCSYAKDYFQDIMMTRRPYDNVDDNMAEGSALWNNLTIRVSEEARIWLDRPVTEEELGATLRCMARGKAPGDDGLPVEFFESCGEALKADLVEMYNAIQAGGRLGKSMTRGIISLLFKKGERNEVRNWRPISLLNVVYKILAKTLANRLANYLPCIVHRDQGAFVLGRSIFENVVIAIEALKLIEKEESNTAVLLLDLEKA</sequence>
<gene>
    <name evidence="2" type="ORF">CBR_g31996</name>
</gene>
<accession>A0A388LGA4</accession>
<dbReference type="CDD" id="cd01650">
    <property type="entry name" value="RT_nLTR_like"/>
    <property type="match status" value="1"/>
</dbReference>
<dbReference type="Gramene" id="GBG81321">
    <property type="protein sequence ID" value="GBG81321"/>
    <property type="gene ID" value="CBR_g31996"/>
</dbReference>
<dbReference type="PANTHER" id="PTHR19446">
    <property type="entry name" value="REVERSE TRANSCRIPTASES"/>
    <property type="match status" value="1"/>
</dbReference>
<comment type="caution">
    <text evidence="2">The sequence shown here is derived from an EMBL/GenBank/DDBJ whole genome shotgun (WGS) entry which is preliminary data.</text>
</comment>
<evidence type="ECO:0000313" key="3">
    <source>
        <dbReference type="Proteomes" id="UP000265515"/>
    </source>
</evidence>
<protein>
    <recommendedName>
        <fullName evidence="1">Reverse transcriptase domain-containing protein</fullName>
    </recommendedName>
</protein>
<dbReference type="OrthoDB" id="1938551at2759"/>
<reference evidence="2 3" key="1">
    <citation type="journal article" date="2018" name="Cell">
        <title>The Chara Genome: Secondary Complexity and Implications for Plant Terrestrialization.</title>
        <authorList>
            <person name="Nishiyama T."/>
            <person name="Sakayama H."/>
            <person name="Vries J.D."/>
            <person name="Buschmann H."/>
            <person name="Saint-Marcoux D."/>
            <person name="Ullrich K.K."/>
            <person name="Haas F.B."/>
            <person name="Vanderstraeten L."/>
            <person name="Becker D."/>
            <person name="Lang D."/>
            <person name="Vosolsobe S."/>
            <person name="Rombauts S."/>
            <person name="Wilhelmsson P.K.I."/>
            <person name="Janitza P."/>
            <person name="Kern R."/>
            <person name="Heyl A."/>
            <person name="Rumpler F."/>
            <person name="Villalobos L.I.A.C."/>
            <person name="Clay J.M."/>
            <person name="Skokan R."/>
            <person name="Toyoda A."/>
            <person name="Suzuki Y."/>
            <person name="Kagoshima H."/>
            <person name="Schijlen E."/>
            <person name="Tajeshwar N."/>
            <person name="Catarino B."/>
            <person name="Hetherington A.J."/>
            <person name="Saltykova A."/>
            <person name="Bonnot C."/>
            <person name="Breuninger H."/>
            <person name="Symeonidi A."/>
            <person name="Radhakrishnan G.V."/>
            <person name="Van Nieuwerburgh F."/>
            <person name="Deforce D."/>
            <person name="Chang C."/>
            <person name="Karol K.G."/>
            <person name="Hedrich R."/>
            <person name="Ulvskov P."/>
            <person name="Glockner G."/>
            <person name="Delwiche C.F."/>
            <person name="Petrasek J."/>
            <person name="Van de Peer Y."/>
            <person name="Friml J."/>
            <person name="Beilby M."/>
            <person name="Dolan L."/>
            <person name="Kohara Y."/>
            <person name="Sugano S."/>
            <person name="Fujiyama A."/>
            <person name="Delaux P.-M."/>
            <person name="Quint M."/>
            <person name="TheiBen G."/>
            <person name="Hagemann M."/>
            <person name="Harholt J."/>
            <person name="Dunand C."/>
            <person name="Zachgo S."/>
            <person name="Langdale J."/>
            <person name="Maumus F."/>
            <person name="Straeten D.V.D."/>
            <person name="Gould S.B."/>
            <person name="Rensing S.A."/>
        </authorList>
    </citation>
    <scope>NUCLEOTIDE SEQUENCE [LARGE SCALE GENOMIC DNA]</scope>
    <source>
        <strain evidence="2 3">S276</strain>
    </source>
</reference>
<dbReference type="EMBL" id="BFEA01000371">
    <property type="protein sequence ID" value="GBG81321.1"/>
    <property type="molecule type" value="Genomic_DNA"/>
</dbReference>
<feature type="domain" description="Reverse transcriptase" evidence="1">
    <location>
        <begin position="263"/>
        <end position="344"/>
    </location>
</feature>
<dbReference type="STRING" id="69332.A0A388LGA4"/>